<protein>
    <submittedName>
        <fullName evidence="3">Lanthionine synthetase C family protein</fullName>
    </submittedName>
</protein>
<dbReference type="CDD" id="cd04792">
    <property type="entry name" value="LanM-like"/>
    <property type="match status" value="1"/>
</dbReference>
<evidence type="ECO:0000256" key="1">
    <source>
        <dbReference type="PIRSR" id="PIRSR607822-1"/>
    </source>
</evidence>
<name>B8HM21_CYAP4</name>
<dbReference type="HOGENOM" id="CLU_009398_0_0_3"/>
<evidence type="ECO:0000259" key="2">
    <source>
        <dbReference type="Pfam" id="PF13575"/>
    </source>
</evidence>
<dbReference type="eggNOG" id="COG4403">
    <property type="taxonomic scope" value="Bacteria"/>
</dbReference>
<gene>
    <name evidence="3" type="ordered locus">Cyan7425_3047</name>
</gene>
<dbReference type="Pfam" id="PF05147">
    <property type="entry name" value="LANC_like"/>
    <property type="match status" value="1"/>
</dbReference>
<reference evidence="3" key="1">
    <citation type="submission" date="2009-01" db="EMBL/GenBank/DDBJ databases">
        <title>Complete sequence of chromosome Cyanothece sp. PCC 7425.</title>
        <authorList>
            <consortium name="US DOE Joint Genome Institute"/>
            <person name="Lucas S."/>
            <person name="Copeland A."/>
            <person name="Lapidus A."/>
            <person name="Glavina del Rio T."/>
            <person name="Dalin E."/>
            <person name="Tice H."/>
            <person name="Bruce D."/>
            <person name="Goodwin L."/>
            <person name="Pitluck S."/>
            <person name="Sims D."/>
            <person name="Meineke L."/>
            <person name="Brettin T."/>
            <person name="Detter J.C."/>
            <person name="Han C."/>
            <person name="Larimer F."/>
            <person name="Land M."/>
            <person name="Hauser L."/>
            <person name="Kyrpides N."/>
            <person name="Ovchinnikova G."/>
            <person name="Liberton M."/>
            <person name="Stoeckel J."/>
            <person name="Banerjee A."/>
            <person name="Singh A."/>
            <person name="Page L."/>
            <person name="Sato H."/>
            <person name="Zhao L."/>
            <person name="Sherman L."/>
            <person name="Pakrasi H."/>
            <person name="Richardson P."/>
        </authorList>
    </citation>
    <scope>NUCLEOTIDE SEQUENCE</scope>
    <source>
        <strain evidence="3">PCC 7425</strain>
    </source>
</reference>
<organism evidence="3">
    <name type="scientific">Cyanothece sp. (strain PCC 7425 / ATCC 29141)</name>
    <dbReference type="NCBI Taxonomy" id="395961"/>
    <lineage>
        <taxon>Bacteria</taxon>
        <taxon>Bacillati</taxon>
        <taxon>Cyanobacteriota</taxon>
        <taxon>Cyanophyceae</taxon>
        <taxon>Gomontiellales</taxon>
        <taxon>Cyanothecaceae</taxon>
        <taxon>Cyanothece</taxon>
    </lineage>
</organism>
<dbReference type="SUPFAM" id="SSF158745">
    <property type="entry name" value="LanC-like"/>
    <property type="match status" value="1"/>
</dbReference>
<dbReference type="PIRSF" id="PIRSF037228">
    <property type="entry name" value="Lant_mod_RumM"/>
    <property type="match status" value="1"/>
</dbReference>
<proteinExistence type="predicted"/>
<feature type="binding site" evidence="1">
    <location>
        <position position="956"/>
    </location>
    <ligand>
        <name>Zn(2+)</name>
        <dbReference type="ChEBI" id="CHEBI:29105"/>
    </ligand>
</feature>
<dbReference type="STRING" id="395961.Cyan7425_3047"/>
<dbReference type="InterPro" id="IPR017146">
    <property type="entry name" value="Lanti_2_LanM"/>
</dbReference>
<feature type="domain" description="Lantibiotic biosynthesis protein dehydration" evidence="2">
    <location>
        <begin position="221"/>
        <end position="598"/>
    </location>
</feature>
<dbReference type="NCBIfam" id="TIGR03897">
    <property type="entry name" value="lanti_2_LanM"/>
    <property type="match status" value="1"/>
</dbReference>
<dbReference type="Gene3D" id="1.50.10.10">
    <property type="match status" value="1"/>
</dbReference>
<keyword evidence="1" id="KW-0862">Zinc</keyword>
<dbReference type="OrthoDB" id="9148343at2"/>
<feature type="binding site" evidence="1">
    <location>
        <position position="1001"/>
    </location>
    <ligand>
        <name>Zn(2+)</name>
        <dbReference type="ChEBI" id="CHEBI:29105"/>
    </ligand>
</feature>
<keyword evidence="1" id="KW-0479">Metal-binding</keyword>
<dbReference type="AlphaFoldDB" id="B8HM21"/>
<dbReference type="InterPro" id="IPR025410">
    <property type="entry name" value="Lant_dehyd"/>
</dbReference>
<dbReference type="EMBL" id="CP001344">
    <property type="protein sequence ID" value="ACL45381.1"/>
    <property type="molecule type" value="Genomic_DNA"/>
</dbReference>
<evidence type="ECO:0000313" key="3">
    <source>
        <dbReference type="EMBL" id="ACL45381.1"/>
    </source>
</evidence>
<dbReference type="KEGG" id="cyn:Cyan7425_3047"/>
<dbReference type="InterPro" id="IPR012341">
    <property type="entry name" value="6hp_glycosidase-like_sf"/>
</dbReference>
<accession>B8HM21</accession>
<dbReference type="Pfam" id="PF13575">
    <property type="entry name" value="DUF4135"/>
    <property type="match status" value="1"/>
</dbReference>
<dbReference type="GO" id="GO:0031179">
    <property type="term" value="P:peptide modification"/>
    <property type="evidence" value="ECO:0007669"/>
    <property type="project" value="InterPro"/>
</dbReference>
<dbReference type="GO" id="GO:0005975">
    <property type="term" value="P:carbohydrate metabolic process"/>
    <property type="evidence" value="ECO:0007669"/>
    <property type="project" value="InterPro"/>
</dbReference>
<dbReference type="PRINTS" id="PR01955">
    <property type="entry name" value="LANCFRANKIA"/>
</dbReference>
<sequence length="1088" mass="120870">MLQTAESETKSLQPIWSGSHSLFTSLLSANPNFSAAPMENAQLEARLKRWCEVIAQGNWDKFKRRLQWDGLDLEQVRSLLDGSPQESEPEWTETLQAIMAASRSGMQPEPSPIDPENPQPFEDLWLPAIAVARQKLLVHLEQTPVFLTEVALHQLERSLLQRLVGISIKTLDAEFSRTRPLGQNLLTQLMGTVAKNSGNEKYQAFISKHLADGLLSFFSTYPVLARLVTTALEFWVEATAEFLQRLAKDLEQIQARFHIQEPQVTAIQLNLSDSHKRGRSVFILTFTRGEKLVYKPKDLSLEAAYSDLLIWCNQNGAPLPFKPLNVLNRGSYGWVEFIEQQPCSDYLAAQRFYQRAGMLLCLLYVLRGTDCHHENLIAWGEHPMLIDMETLLHHQANLLDETETADLAGLSFFNSVLRVGLLPRWDFNKDNRVAYDISGLGSDVNQSAPRKAARWQGINTDDMHLSYQEVPLPPCKNLALLNGQPLAIADYQEDFLNGFEQMYQFLVSHRAQLLAADSPLRLFQDQPIRFVFRATMVYGVILQNTCAPDLLKSGCDRSIELDILSRAFLTVLQKPDAWPILHAELRAMEQLDIPYFVASSSSDALVLEDGTEIPHYFKAPSYDQMIACLEQLGQADLDRQMALIRGVLAAKIARPVGFQAHSSTAATAANWQDLEPLSRDALIQQAQAIAAEIASRAIRGSDGRVNWLGLSYVPNAERFQLQLLSHNLYEGNCGIALFLVAVDHLTNSDRYREPVLAALQPFRQILHRQEPEILQRMVQRMGLGGSSGVGSMIYCLVKISQLLNEPTLLSDAHLLARLITPKLIAADQSLDLIGGAAGAIVGLLSLFSVTHDPEVLAIAIACGQHLLQQQVSINGSPKAWKTTADCPLTGYSHGAAGIAYALLKLYEASKDMAYLDAAVEAIAYEQSVFSAAVGNWPDFRSFAFVNGKPGFMSSWCHGAPGIALARLGGLPILDTPEIRRDLEVALHTTANNQFFGVDHLCCGTFGRIEVLLLAAELGLPSGESNWQDIAFRQATWVVQRAERTGTFHLFANLPQPIYHPGFMQGTAGIGYQLLRLVEPTLPSVLLWQ</sequence>
<dbReference type="SMART" id="SM01260">
    <property type="entry name" value="LANC_like"/>
    <property type="match status" value="1"/>
</dbReference>
<dbReference type="GO" id="GO:0046872">
    <property type="term" value="F:metal ion binding"/>
    <property type="evidence" value="ECO:0007669"/>
    <property type="project" value="UniProtKB-KW"/>
</dbReference>
<dbReference type="PRINTS" id="PR01950">
    <property type="entry name" value="LANCSUPER"/>
</dbReference>
<dbReference type="InterPro" id="IPR007822">
    <property type="entry name" value="LANC-like"/>
</dbReference>